<sequence>QPVELEIRVQFPASSFSSTHSSMDTNDTHLRAVALELIVNLTAPAGEGSDEGEPESAERYQERSALACAVTEVEGSLSFLISMIGEACKKPEGLAVIQTETSAPRQSNQLLVVYNAVRLLCSVVGIRSLRTKVQAGLIGMGSLPGLAHTDSNALFALVDILASDYEILRYIIYARYCFIREI</sequence>
<keyword evidence="2" id="KW-1185">Reference proteome</keyword>
<evidence type="ECO:0000313" key="2">
    <source>
        <dbReference type="Proteomes" id="UP000265618"/>
    </source>
</evidence>
<dbReference type="AlphaFoldDB" id="A0A9K3D7B9"/>
<proteinExistence type="predicted"/>
<feature type="non-terminal residue" evidence="1">
    <location>
        <position position="1"/>
    </location>
</feature>
<gene>
    <name evidence="1" type="ORF">KIPB_012325</name>
</gene>
<evidence type="ECO:0000313" key="1">
    <source>
        <dbReference type="EMBL" id="GIQ89765.1"/>
    </source>
</evidence>
<protein>
    <submittedName>
        <fullName evidence="1">Uncharacterized protein</fullName>
    </submittedName>
</protein>
<name>A0A9K3D7B9_9EUKA</name>
<dbReference type="EMBL" id="BDIP01005404">
    <property type="protein sequence ID" value="GIQ89765.1"/>
    <property type="molecule type" value="Genomic_DNA"/>
</dbReference>
<comment type="caution">
    <text evidence="1">The sequence shown here is derived from an EMBL/GenBank/DDBJ whole genome shotgun (WGS) entry which is preliminary data.</text>
</comment>
<dbReference type="Proteomes" id="UP000265618">
    <property type="component" value="Unassembled WGS sequence"/>
</dbReference>
<accession>A0A9K3D7B9</accession>
<reference evidence="1 2" key="1">
    <citation type="journal article" date="2018" name="PLoS ONE">
        <title>The draft genome of Kipferlia bialata reveals reductive genome evolution in fornicate parasites.</title>
        <authorList>
            <person name="Tanifuji G."/>
            <person name="Takabayashi S."/>
            <person name="Kume K."/>
            <person name="Takagi M."/>
            <person name="Nakayama T."/>
            <person name="Kamikawa R."/>
            <person name="Inagaki Y."/>
            <person name="Hashimoto T."/>
        </authorList>
    </citation>
    <scope>NUCLEOTIDE SEQUENCE [LARGE SCALE GENOMIC DNA]</scope>
    <source>
        <strain evidence="1">NY0173</strain>
    </source>
</reference>
<organism evidence="1 2">
    <name type="scientific">Kipferlia bialata</name>
    <dbReference type="NCBI Taxonomy" id="797122"/>
    <lineage>
        <taxon>Eukaryota</taxon>
        <taxon>Metamonada</taxon>
        <taxon>Carpediemonas-like organisms</taxon>
        <taxon>Kipferlia</taxon>
    </lineage>
</organism>